<dbReference type="InterPro" id="IPR032875">
    <property type="entry name" value="Succ_CoA_lig_flav_dom"/>
</dbReference>
<dbReference type="Pfam" id="PF13380">
    <property type="entry name" value="CoA_binding_2"/>
    <property type="match status" value="1"/>
</dbReference>
<dbReference type="Gene3D" id="3.30.470.20">
    <property type="entry name" value="ATP-grasp fold, B domain"/>
    <property type="match status" value="1"/>
</dbReference>
<dbReference type="GO" id="GO:0005524">
    <property type="term" value="F:ATP binding"/>
    <property type="evidence" value="ECO:0007669"/>
    <property type="project" value="InterPro"/>
</dbReference>
<dbReference type="EMBL" id="QFQS01000001">
    <property type="protein sequence ID" value="PZR00368.1"/>
    <property type="molecule type" value="Genomic_DNA"/>
</dbReference>
<reference evidence="3 4" key="1">
    <citation type="submission" date="2017-08" db="EMBL/GenBank/DDBJ databases">
        <title>Infants hospitalized years apart are colonized by the same room-sourced microbial strains.</title>
        <authorList>
            <person name="Brooks B."/>
            <person name="Olm M.R."/>
            <person name="Firek B.A."/>
            <person name="Baker R."/>
            <person name="Thomas B.C."/>
            <person name="Morowitz M.J."/>
            <person name="Banfield J.F."/>
        </authorList>
    </citation>
    <scope>NUCLEOTIDE SEQUENCE [LARGE SCALE GENOMIC DNA]</scope>
    <source>
        <strain evidence="3">S2_003_000_R2_11</strain>
    </source>
</reference>
<accession>A0A2W5TW91</accession>
<gene>
    <name evidence="3" type="ORF">DI533_07265</name>
</gene>
<dbReference type="InterPro" id="IPR036291">
    <property type="entry name" value="NAD(P)-bd_dom_sf"/>
</dbReference>
<dbReference type="PANTHER" id="PTHR42793:SF4">
    <property type="entry name" value="BLL6376 PROTEIN"/>
    <property type="match status" value="1"/>
</dbReference>
<dbReference type="SUPFAM" id="SSF51735">
    <property type="entry name" value="NAD(P)-binding Rossmann-fold domains"/>
    <property type="match status" value="1"/>
</dbReference>
<evidence type="ECO:0000256" key="1">
    <source>
        <dbReference type="ARBA" id="ARBA00022532"/>
    </source>
</evidence>
<protein>
    <submittedName>
        <fullName evidence="3">Acyl-CoA synthetase</fullName>
    </submittedName>
</protein>
<dbReference type="GO" id="GO:0006099">
    <property type="term" value="P:tricarboxylic acid cycle"/>
    <property type="evidence" value="ECO:0007669"/>
    <property type="project" value="UniProtKB-KW"/>
</dbReference>
<evidence type="ECO:0000313" key="4">
    <source>
        <dbReference type="Proteomes" id="UP000248975"/>
    </source>
</evidence>
<dbReference type="Proteomes" id="UP000248975">
    <property type="component" value="Unassembled WGS sequence"/>
</dbReference>
<feature type="domain" description="CoA-binding" evidence="2">
    <location>
        <begin position="8"/>
        <end position="98"/>
    </location>
</feature>
<dbReference type="AlphaFoldDB" id="A0A2W5TW91"/>
<dbReference type="SUPFAM" id="SSF56059">
    <property type="entry name" value="Glutathione synthetase ATP-binding domain-like"/>
    <property type="match status" value="1"/>
</dbReference>
<dbReference type="Pfam" id="PF13607">
    <property type="entry name" value="Succ_CoA_lig"/>
    <property type="match status" value="1"/>
</dbReference>
<dbReference type="PANTHER" id="PTHR42793">
    <property type="entry name" value="COA BINDING DOMAIN CONTAINING PROTEIN"/>
    <property type="match status" value="1"/>
</dbReference>
<dbReference type="InterPro" id="IPR013815">
    <property type="entry name" value="ATP_grasp_subdomain_1"/>
</dbReference>
<evidence type="ECO:0000259" key="2">
    <source>
        <dbReference type="SMART" id="SM00881"/>
    </source>
</evidence>
<dbReference type="InterPro" id="IPR003781">
    <property type="entry name" value="CoA-bd"/>
</dbReference>
<dbReference type="InterPro" id="IPR016102">
    <property type="entry name" value="Succinyl-CoA_synth-like"/>
</dbReference>
<keyword evidence="1" id="KW-0816">Tricarboxylic acid cycle</keyword>
<dbReference type="Gene3D" id="3.40.50.720">
    <property type="entry name" value="NAD(P)-binding Rossmann-like Domain"/>
    <property type="match status" value="1"/>
</dbReference>
<name>A0A2W5TW91_CERSP</name>
<dbReference type="Gene3D" id="3.40.50.261">
    <property type="entry name" value="Succinyl-CoA synthetase domains"/>
    <property type="match status" value="2"/>
</dbReference>
<evidence type="ECO:0000313" key="3">
    <source>
        <dbReference type="EMBL" id="PZR00368.1"/>
    </source>
</evidence>
<organism evidence="3 4">
    <name type="scientific">Cereibacter sphaeroides</name>
    <name type="common">Rhodobacter sphaeroides</name>
    <dbReference type="NCBI Taxonomy" id="1063"/>
    <lineage>
        <taxon>Bacteria</taxon>
        <taxon>Pseudomonadati</taxon>
        <taxon>Pseudomonadota</taxon>
        <taxon>Alphaproteobacteria</taxon>
        <taxon>Rhodobacterales</taxon>
        <taxon>Paracoccaceae</taxon>
        <taxon>Cereibacter</taxon>
    </lineage>
</organism>
<sequence>MTRDLSRLLRPRSIAVLGAGWATNVVEQCAKMGFDGPVWPVHPTRDQIGGVRTFRSLSELPAAPDATFIGVNRHATLDVVSELASMGAGGATCFASGWTEAGEPELQQKLVAAAGDMPILGPNCYGVINYLDGALLWPDQHGGKRVERGVALLSQSSNIVINLTMQKRALPVAYVACLGNAAQVGLAELGGALLADDRVTALGLYIEGIADAPGFAALAEAARAAGKGIVAVKSGKTEASQNAAASHTASLAGGGAASSAFLRQAGVAEVATLGELLETLKIFHVHGPNLGSRLCSLSCSGGEAGLVADLAEPVGISFPPPSEAQRQRLGEILGPIVAIANPLDYHTFIWGDGPRTTDVFTTMLGGYDAGIFIIDPPRPDRCDGAWYKPAMDAIVAAQNNTGKPAFPVSSLPENFEEDRAEAMMQDGVVAMMGLETALGALKAAQTPVGVSGWRPAPVLAQGPLKMLAEAEAKAVLAKAGIAVPRGIAAPTLEQLVERAAPLKPPLALKGLGFAHKTEAGAVRLGLASLEGQAEMVGAKGYLAEEMVTGVVAEVLLGVRRDPVYGVTITLGMGGVTAEVLADTVTLVAPVTGEEIRAALGRLRLFPLLDGYRGRTKADLNSVVEAALAAQALMLATRRLNEIEINPLMVREKGAVAVDAVIWEEEN</sequence>
<dbReference type="SMART" id="SM00881">
    <property type="entry name" value="CoA_binding"/>
    <property type="match status" value="1"/>
</dbReference>
<dbReference type="SUPFAM" id="SSF52210">
    <property type="entry name" value="Succinyl-CoA synthetase domains"/>
    <property type="match status" value="2"/>
</dbReference>
<dbReference type="Pfam" id="PF13549">
    <property type="entry name" value="ATP-grasp_5"/>
    <property type="match status" value="1"/>
</dbReference>
<proteinExistence type="predicted"/>
<dbReference type="Gene3D" id="3.30.1490.20">
    <property type="entry name" value="ATP-grasp fold, A domain"/>
    <property type="match status" value="1"/>
</dbReference>
<comment type="caution">
    <text evidence="3">The sequence shown here is derived from an EMBL/GenBank/DDBJ whole genome shotgun (WGS) entry which is preliminary data.</text>
</comment>